<dbReference type="SUPFAM" id="SSF48371">
    <property type="entry name" value="ARM repeat"/>
    <property type="match status" value="1"/>
</dbReference>
<evidence type="ECO:0000313" key="1">
    <source>
        <dbReference type="EMBL" id="HIS31645.1"/>
    </source>
</evidence>
<dbReference type="AlphaFoldDB" id="A0A9D1ESV0"/>
<sequence length="108" mass="11855">MSKLDKVKKYAEKGKEDKLIALANDSDKEVRIAAIHGLASIGKEDSFNALIHMMDDSDTDIKISVIEALGNSHSSYADTHLRYALAHETDAKIQDAIRKALAALKESM</sequence>
<reference evidence="1" key="2">
    <citation type="journal article" date="2021" name="PeerJ">
        <title>Extensive microbial diversity within the chicken gut microbiome revealed by metagenomics and culture.</title>
        <authorList>
            <person name="Gilroy R."/>
            <person name="Ravi A."/>
            <person name="Getino M."/>
            <person name="Pursley I."/>
            <person name="Horton D.L."/>
            <person name="Alikhan N.F."/>
            <person name="Baker D."/>
            <person name="Gharbi K."/>
            <person name="Hall N."/>
            <person name="Watson M."/>
            <person name="Adriaenssens E.M."/>
            <person name="Foster-Nyarko E."/>
            <person name="Jarju S."/>
            <person name="Secka A."/>
            <person name="Antonio M."/>
            <person name="Oren A."/>
            <person name="Chaudhuri R.R."/>
            <person name="La Ragione R."/>
            <person name="Hildebrand F."/>
            <person name="Pallen M.J."/>
        </authorList>
    </citation>
    <scope>NUCLEOTIDE SEQUENCE</scope>
    <source>
        <strain evidence="1">CHK190-19873</strain>
    </source>
</reference>
<dbReference type="InterPro" id="IPR016024">
    <property type="entry name" value="ARM-type_fold"/>
</dbReference>
<dbReference type="Pfam" id="PF13646">
    <property type="entry name" value="HEAT_2"/>
    <property type="match status" value="1"/>
</dbReference>
<dbReference type="InterPro" id="IPR011989">
    <property type="entry name" value="ARM-like"/>
</dbReference>
<gene>
    <name evidence="1" type="ORF">IAB44_08905</name>
</gene>
<dbReference type="EMBL" id="DVIQ01000047">
    <property type="protein sequence ID" value="HIS31645.1"/>
    <property type="molecule type" value="Genomic_DNA"/>
</dbReference>
<protein>
    <submittedName>
        <fullName evidence="1">HEAT repeat domain-containing protein</fullName>
    </submittedName>
</protein>
<reference evidence="1" key="1">
    <citation type="submission" date="2020-10" db="EMBL/GenBank/DDBJ databases">
        <authorList>
            <person name="Gilroy R."/>
        </authorList>
    </citation>
    <scope>NUCLEOTIDE SEQUENCE</scope>
    <source>
        <strain evidence="1">CHK190-19873</strain>
    </source>
</reference>
<comment type="caution">
    <text evidence="1">The sequence shown here is derived from an EMBL/GenBank/DDBJ whole genome shotgun (WGS) entry which is preliminary data.</text>
</comment>
<dbReference type="Gene3D" id="1.25.10.10">
    <property type="entry name" value="Leucine-rich Repeat Variant"/>
    <property type="match status" value="1"/>
</dbReference>
<dbReference type="Proteomes" id="UP000823935">
    <property type="component" value="Unassembled WGS sequence"/>
</dbReference>
<organism evidence="1 2">
    <name type="scientific">Candidatus Limivivens intestinipullorum</name>
    <dbReference type="NCBI Taxonomy" id="2840858"/>
    <lineage>
        <taxon>Bacteria</taxon>
        <taxon>Bacillati</taxon>
        <taxon>Bacillota</taxon>
        <taxon>Clostridia</taxon>
        <taxon>Lachnospirales</taxon>
        <taxon>Lachnospiraceae</taxon>
        <taxon>Lachnospiraceae incertae sedis</taxon>
        <taxon>Candidatus Limivivens</taxon>
    </lineage>
</organism>
<evidence type="ECO:0000313" key="2">
    <source>
        <dbReference type="Proteomes" id="UP000823935"/>
    </source>
</evidence>
<accession>A0A9D1ESV0</accession>
<name>A0A9D1ESV0_9FIRM</name>
<proteinExistence type="predicted"/>